<sequence length="171" mass="19280">MKVGTFGIRVWRFASILGLVFSLINSYISFPGDVAVRFDEAGDPVQFIGRETIFYIVVAIFLVNYTLLNTMARLFPRIPTEQIPVPNRAAWAAHREELNEVIINWFYALMAAINTVVALGLLVLSMLNRDQGLVDGWSYNWLLPLCTFIFGLVIISLPIRLLMKPTAADND</sequence>
<keyword evidence="1" id="KW-1133">Transmembrane helix</keyword>
<keyword evidence="1" id="KW-0812">Transmembrane</keyword>
<evidence type="ECO:0000256" key="1">
    <source>
        <dbReference type="SAM" id="Phobius"/>
    </source>
</evidence>
<keyword evidence="1" id="KW-0472">Membrane</keyword>
<protein>
    <submittedName>
        <fullName evidence="2">Uncharacterized protein</fullName>
    </submittedName>
</protein>
<keyword evidence="3" id="KW-1185">Reference proteome</keyword>
<gene>
    <name evidence="2" type="ORF">GCM10023187_49250</name>
</gene>
<reference evidence="3" key="1">
    <citation type="journal article" date="2019" name="Int. J. Syst. Evol. Microbiol.">
        <title>The Global Catalogue of Microorganisms (GCM) 10K type strain sequencing project: providing services to taxonomists for standard genome sequencing and annotation.</title>
        <authorList>
            <consortium name="The Broad Institute Genomics Platform"/>
            <consortium name="The Broad Institute Genome Sequencing Center for Infectious Disease"/>
            <person name="Wu L."/>
            <person name="Ma J."/>
        </authorList>
    </citation>
    <scope>NUCLEOTIDE SEQUENCE [LARGE SCALE GENOMIC DNA]</scope>
    <source>
        <strain evidence="3">JCM 17925</strain>
    </source>
</reference>
<dbReference type="EMBL" id="BAABHB010000014">
    <property type="protein sequence ID" value="GAA4417087.1"/>
    <property type="molecule type" value="Genomic_DNA"/>
</dbReference>
<dbReference type="Proteomes" id="UP001500936">
    <property type="component" value="Unassembled WGS sequence"/>
</dbReference>
<feature type="transmembrane region" description="Helical" evidence="1">
    <location>
        <begin position="52"/>
        <end position="68"/>
    </location>
</feature>
<name>A0ABP8KV10_9BACT</name>
<proteinExistence type="predicted"/>
<feature type="transmembrane region" description="Helical" evidence="1">
    <location>
        <begin position="12"/>
        <end position="32"/>
    </location>
</feature>
<comment type="caution">
    <text evidence="2">The sequence shown here is derived from an EMBL/GenBank/DDBJ whole genome shotgun (WGS) entry which is preliminary data.</text>
</comment>
<dbReference type="RefSeq" id="WP_345270712.1">
    <property type="nucleotide sequence ID" value="NZ_BAABHB010000014.1"/>
</dbReference>
<feature type="transmembrane region" description="Helical" evidence="1">
    <location>
        <begin position="105"/>
        <end position="127"/>
    </location>
</feature>
<organism evidence="2 3">
    <name type="scientific">Nibrella viscosa</name>
    <dbReference type="NCBI Taxonomy" id="1084524"/>
    <lineage>
        <taxon>Bacteria</taxon>
        <taxon>Pseudomonadati</taxon>
        <taxon>Bacteroidota</taxon>
        <taxon>Cytophagia</taxon>
        <taxon>Cytophagales</taxon>
        <taxon>Spirosomataceae</taxon>
        <taxon>Nibrella</taxon>
    </lineage>
</organism>
<feature type="transmembrane region" description="Helical" evidence="1">
    <location>
        <begin position="139"/>
        <end position="159"/>
    </location>
</feature>
<evidence type="ECO:0000313" key="2">
    <source>
        <dbReference type="EMBL" id="GAA4417087.1"/>
    </source>
</evidence>
<accession>A0ABP8KV10</accession>
<evidence type="ECO:0000313" key="3">
    <source>
        <dbReference type="Proteomes" id="UP001500936"/>
    </source>
</evidence>